<feature type="transmembrane region" description="Helical" evidence="1">
    <location>
        <begin position="142"/>
        <end position="162"/>
    </location>
</feature>
<protein>
    <submittedName>
        <fullName evidence="3">Acyltransferase family protein</fullName>
        <ecNumber evidence="3">2.3.-.-</ecNumber>
    </submittedName>
</protein>
<comment type="caution">
    <text evidence="3">The sequence shown here is derived from an EMBL/GenBank/DDBJ whole genome shotgun (WGS) entry which is preliminary data.</text>
</comment>
<dbReference type="GO" id="GO:0016746">
    <property type="term" value="F:acyltransferase activity"/>
    <property type="evidence" value="ECO:0007669"/>
    <property type="project" value="UniProtKB-KW"/>
</dbReference>
<keyword evidence="3" id="KW-0012">Acyltransferase</keyword>
<dbReference type="InterPro" id="IPR050879">
    <property type="entry name" value="Acyltransferase_3"/>
</dbReference>
<dbReference type="PANTHER" id="PTHR23028">
    <property type="entry name" value="ACETYLTRANSFERASE"/>
    <property type="match status" value="1"/>
</dbReference>
<accession>A0ABW4WFZ8</accession>
<feature type="transmembrane region" description="Helical" evidence="1">
    <location>
        <begin position="280"/>
        <end position="297"/>
    </location>
</feature>
<feature type="transmembrane region" description="Helical" evidence="1">
    <location>
        <begin position="242"/>
        <end position="260"/>
    </location>
</feature>
<feature type="domain" description="Acyltransferase 3" evidence="2">
    <location>
        <begin position="21"/>
        <end position="364"/>
    </location>
</feature>
<name>A0ABW4WFZ8_9HYPH</name>
<keyword evidence="1" id="KW-0812">Transmembrane</keyword>
<dbReference type="EC" id="2.3.-.-" evidence="3"/>
<evidence type="ECO:0000313" key="5">
    <source>
        <dbReference type="Proteomes" id="UP001597349"/>
    </source>
</evidence>
<evidence type="ECO:0000256" key="1">
    <source>
        <dbReference type="SAM" id="Phobius"/>
    </source>
</evidence>
<evidence type="ECO:0000259" key="2">
    <source>
        <dbReference type="Pfam" id="PF01757"/>
    </source>
</evidence>
<keyword evidence="1" id="KW-1133">Transmembrane helix</keyword>
<sequence>MEIPTANDVNSTAAPGRPQLHNLTALRAFAALSIFVHHLREFGIDASRSIGGVDLGCAVSFFFVLSGFVLSYSFTGRFHDWRSVRNFIVQRFFRLWPVHMLCCFFAVMTLPVPTRLLTAYLTTTLLSSWIPTYGTAYAYNGVSWSISVELFFYLLLPFILILRPNQIMLVICGWTLAVLGLLAFMSVLPGPVFPPPSNWPWQDFYVTDASFVQLFPPLRMMEFLAGVAVCQLFRRRRIPDGWVASCQIAAIACLALYASAHAEITQFFSSHASIMASSAFREYGMYPLFTAMVYVFAHQSGIVTRILSWRFLTFCGEISFAFYMVHQIIIYNLAFVFEIHRHHSLMVAAISAAILSLGFSIILHRTVEKPSIDWAKRRFPMSRQAPSLGKLPLVAPA</sequence>
<keyword evidence="5" id="KW-1185">Reference proteome</keyword>
<reference evidence="3" key="1">
    <citation type="journal article" date="2014" name="Int. J. Syst. Evol. Microbiol.">
        <title>Complete genome of a new Firmicutes species belonging to the dominant human colonic microbiota ('Ruminococcus bicirculans') reveals two chromosomes and a selective capacity to utilize plant glucans.</title>
        <authorList>
            <consortium name="NISC Comparative Sequencing Program"/>
            <person name="Wegmann U."/>
            <person name="Louis P."/>
            <person name="Goesmann A."/>
            <person name="Henrissat B."/>
            <person name="Duncan S.H."/>
            <person name="Flint H.J."/>
        </authorList>
    </citation>
    <scope>NUCLEOTIDE SEQUENCE</scope>
    <source>
        <strain evidence="3">ICMP 19560</strain>
    </source>
</reference>
<dbReference type="RefSeq" id="WP_379020035.1">
    <property type="nucleotide sequence ID" value="NZ_JBHUGY010000024.1"/>
</dbReference>
<keyword evidence="3" id="KW-0808">Transferase</keyword>
<feature type="transmembrane region" description="Helical" evidence="1">
    <location>
        <begin position="210"/>
        <end position="230"/>
    </location>
</feature>
<feature type="transmembrane region" description="Helical" evidence="1">
    <location>
        <begin position="92"/>
        <end position="110"/>
    </location>
</feature>
<evidence type="ECO:0000313" key="4">
    <source>
        <dbReference type="EMBL" id="MFD2057464.1"/>
    </source>
</evidence>
<evidence type="ECO:0000313" key="3">
    <source>
        <dbReference type="EMBL" id="MFD2054457.1"/>
    </source>
</evidence>
<proteinExistence type="predicted"/>
<keyword evidence="1" id="KW-0472">Membrane</keyword>
<dbReference type="EMBL" id="JBHUGY010000058">
    <property type="protein sequence ID" value="MFD2057464.1"/>
    <property type="molecule type" value="Genomic_DNA"/>
</dbReference>
<feature type="transmembrane region" description="Helical" evidence="1">
    <location>
        <begin position="309"/>
        <end position="331"/>
    </location>
</feature>
<reference evidence="5" key="2">
    <citation type="journal article" date="2019" name="Int. J. Syst. Evol. Microbiol.">
        <title>The Global Catalogue of Microorganisms (GCM) 10K type strain sequencing project: providing services to taxonomists for standard genome sequencing and annotation.</title>
        <authorList>
            <consortium name="The Broad Institute Genomics Platform"/>
            <consortium name="The Broad Institute Genome Sequencing Center for Infectious Disease"/>
            <person name="Wu L."/>
            <person name="Ma J."/>
        </authorList>
    </citation>
    <scope>NUCLEOTIDE SEQUENCE [LARGE SCALE GENOMIC DNA]</scope>
    <source>
        <strain evidence="5">CGMCC 1.16226</strain>
    </source>
</reference>
<dbReference type="Pfam" id="PF01757">
    <property type="entry name" value="Acyl_transf_3"/>
    <property type="match status" value="1"/>
</dbReference>
<dbReference type="EMBL" id="JBHUGY010000024">
    <property type="protein sequence ID" value="MFD2054457.1"/>
    <property type="molecule type" value="Genomic_DNA"/>
</dbReference>
<feature type="transmembrane region" description="Helical" evidence="1">
    <location>
        <begin position="169"/>
        <end position="190"/>
    </location>
</feature>
<dbReference type="Proteomes" id="UP001597349">
    <property type="component" value="Unassembled WGS sequence"/>
</dbReference>
<feature type="transmembrane region" description="Helical" evidence="1">
    <location>
        <begin position="51"/>
        <end position="72"/>
    </location>
</feature>
<dbReference type="InterPro" id="IPR002656">
    <property type="entry name" value="Acyl_transf_3_dom"/>
</dbReference>
<reference evidence="3" key="3">
    <citation type="submission" date="2024-09" db="EMBL/GenBank/DDBJ databases">
        <authorList>
            <person name="Sun Q."/>
            <person name="Mori K."/>
        </authorList>
    </citation>
    <scope>NUCLEOTIDE SEQUENCE</scope>
    <source>
        <strain evidence="3">ICMP 19560</strain>
    </source>
</reference>
<feature type="transmembrane region" description="Helical" evidence="1">
    <location>
        <begin position="343"/>
        <end position="363"/>
    </location>
</feature>
<organism evidence="3 5">
    <name type="scientific">Mesorhizobium calcicola</name>
    <dbReference type="NCBI Taxonomy" id="1300310"/>
    <lineage>
        <taxon>Bacteria</taxon>
        <taxon>Pseudomonadati</taxon>
        <taxon>Pseudomonadota</taxon>
        <taxon>Alphaproteobacteria</taxon>
        <taxon>Hyphomicrobiales</taxon>
        <taxon>Phyllobacteriaceae</taxon>
        <taxon>Mesorhizobium</taxon>
    </lineage>
</organism>
<gene>
    <name evidence="3" type="ORF">ACFSQT_15580</name>
    <name evidence="4" type="ORF">ACFSQT_31590</name>
</gene>
<dbReference type="PANTHER" id="PTHR23028:SF53">
    <property type="entry name" value="ACYL_TRANSF_3 DOMAIN-CONTAINING PROTEIN"/>
    <property type="match status" value="1"/>
</dbReference>